<keyword evidence="6 9" id="KW-0067">ATP-binding</keyword>
<dbReference type="PANTHER" id="PTHR43297:SF2">
    <property type="entry name" value="DIPEPTIDE TRANSPORT ATP-BINDING PROTEIN DPPD"/>
    <property type="match status" value="1"/>
</dbReference>
<sequence length="546" mass="58681">MSAPVLAVEGLQVALPPGADRPLALAGVSLALRKGEILCLVGESGSGKSMMAGAVMRLLPPAVRVASGAIRLDGEDLLAASEAEMRRVRGARIAMIFQEPMTALNPLRSIGDQIGEMFRTHTALSAAETEARTLALLEEVRIPDPRAALRAFPHELSGGQRQRAMIAMALALEPEVLIADEPTTALDVTTQAQILALIRDLQHRHGTAVLFITHDFGVVAEIADRIAVLRQGALVEEGPAAEVLNRPQHPYTRTLIAAVPPLAPPPAATRPEAPPILVVDRLSKTYRRAGLFRRGGRETRAVADVSLALPKGGTLGIVGESGSGKSTLARLILRLLDPDGGAIHLDGLDLARLSHRAMRREAWRVQMVFQDPYASLNPRRRAGELVAQGPMLHGVPRAEAMARARELFELVGLRPDAMDRFPHEFSGGQRQRIGLARALALRPEVLVADEAVSALDVSVQAQVLRLLAELRDRLGLSLLFITHDLRVAAQICDRIAVMRHGVVVEEGRAAEVFGAPQHDYTRALLASVPGRGWTPPTLPAEAQETA</sequence>
<dbReference type="Pfam" id="PF08352">
    <property type="entry name" value="oligo_HPY"/>
    <property type="match status" value="2"/>
</dbReference>
<dbReference type="GO" id="GO:0005886">
    <property type="term" value="C:plasma membrane"/>
    <property type="evidence" value="ECO:0007669"/>
    <property type="project" value="UniProtKB-SubCell"/>
</dbReference>
<dbReference type="FunFam" id="3.40.50.300:FF:000016">
    <property type="entry name" value="Oligopeptide ABC transporter ATP-binding component"/>
    <property type="match status" value="1"/>
</dbReference>
<dbReference type="CDD" id="cd03257">
    <property type="entry name" value="ABC_NikE_OppD_transporters"/>
    <property type="match status" value="2"/>
</dbReference>
<evidence type="ECO:0000313" key="10">
    <source>
        <dbReference type="Proteomes" id="UP000295023"/>
    </source>
</evidence>
<dbReference type="Proteomes" id="UP000295023">
    <property type="component" value="Unassembled WGS sequence"/>
</dbReference>
<dbReference type="GO" id="GO:0016887">
    <property type="term" value="F:ATP hydrolysis activity"/>
    <property type="evidence" value="ECO:0007669"/>
    <property type="project" value="InterPro"/>
</dbReference>
<dbReference type="PROSITE" id="PS50893">
    <property type="entry name" value="ABC_TRANSPORTER_2"/>
    <property type="match status" value="2"/>
</dbReference>
<dbReference type="GO" id="GO:0055085">
    <property type="term" value="P:transmembrane transport"/>
    <property type="evidence" value="ECO:0007669"/>
    <property type="project" value="UniProtKB-ARBA"/>
</dbReference>
<dbReference type="Pfam" id="PF00005">
    <property type="entry name" value="ABC_tran"/>
    <property type="match status" value="2"/>
</dbReference>
<dbReference type="InterPro" id="IPR003593">
    <property type="entry name" value="AAA+_ATPase"/>
</dbReference>
<protein>
    <submittedName>
        <fullName evidence="9">ABC transporter ATP-binding protein</fullName>
    </submittedName>
</protein>
<dbReference type="NCBIfam" id="NF007739">
    <property type="entry name" value="PRK10419.1"/>
    <property type="match status" value="2"/>
</dbReference>
<dbReference type="GO" id="GO:0015833">
    <property type="term" value="P:peptide transport"/>
    <property type="evidence" value="ECO:0007669"/>
    <property type="project" value="InterPro"/>
</dbReference>
<dbReference type="Gene3D" id="3.40.50.300">
    <property type="entry name" value="P-loop containing nucleotide triphosphate hydrolases"/>
    <property type="match status" value="2"/>
</dbReference>
<dbReference type="SMART" id="SM00382">
    <property type="entry name" value="AAA"/>
    <property type="match status" value="2"/>
</dbReference>
<feature type="domain" description="ABC transporter" evidence="8">
    <location>
        <begin position="286"/>
        <end position="525"/>
    </location>
</feature>
<dbReference type="PROSITE" id="PS00211">
    <property type="entry name" value="ABC_TRANSPORTER_1"/>
    <property type="match status" value="2"/>
</dbReference>
<dbReference type="InterPro" id="IPR003439">
    <property type="entry name" value="ABC_transporter-like_ATP-bd"/>
</dbReference>
<keyword evidence="5" id="KW-0547">Nucleotide-binding</keyword>
<dbReference type="GO" id="GO:0005524">
    <property type="term" value="F:ATP binding"/>
    <property type="evidence" value="ECO:0007669"/>
    <property type="project" value="UniProtKB-KW"/>
</dbReference>
<dbReference type="AlphaFoldDB" id="A0A4R4DS05"/>
<evidence type="ECO:0000256" key="2">
    <source>
        <dbReference type="ARBA" id="ARBA00005417"/>
    </source>
</evidence>
<dbReference type="OrthoDB" id="9802264at2"/>
<comment type="caution">
    <text evidence="9">The sequence shown here is derived from an EMBL/GenBank/DDBJ whole genome shotgun (WGS) entry which is preliminary data.</text>
</comment>
<proteinExistence type="inferred from homology"/>
<comment type="subcellular location">
    <subcellularLocation>
        <location evidence="1">Cell inner membrane</location>
        <topology evidence="1">Peripheral membrane protein</topology>
    </subcellularLocation>
</comment>
<keyword evidence="3" id="KW-0813">Transport</keyword>
<gene>
    <name evidence="9" type="ORF">EXY23_10530</name>
</gene>
<comment type="similarity">
    <text evidence="2">Belongs to the ABC transporter superfamily.</text>
</comment>
<dbReference type="RefSeq" id="WP_132288193.1">
    <property type="nucleotide sequence ID" value="NZ_SKBM01000008.1"/>
</dbReference>
<keyword evidence="7" id="KW-0472">Membrane</keyword>
<evidence type="ECO:0000256" key="3">
    <source>
        <dbReference type="ARBA" id="ARBA00022448"/>
    </source>
</evidence>
<organism evidence="9 10">
    <name type="scientific">Roseicella aquatilis</name>
    <dbReference type="NCBI Taxonomy" id="2527868"/>
    <lineage>
        <taxon>Bacteria</taxon>
        <taxon>Pseudomonadati</taxon>
        <taxon>Pseudomonadota</taxon>
        <taxon>Alphaproteobacteria</taxon>
        <taxon>Acetobacterales</taxon>
        <taxon>Roseomonadaceae</taxon>
        <taxon>Roseicella</taxon>
    </lineage>
</organism>
<dbReference type="InterPro" id="IPR017871">
    <property type="entry name" value="ABC_transporter-like_CS"/>
</dbReference>
<keyword evidence="10" id="KW-1185">Reference proteome</keyword>
<evidence type="ECO:0000256" key="5">
    <source>
        <dbReference type="ARBA" id="ARBA00022741"/>
    </source>
</evidence>
<evidence type="ECO:0000259" key="8">
    <source>
        <dbReference type="PROSITE" id="PS50893"/>
    </source>
</evidence>
<reference evidence="9 10" key="1">
    <citation type="submission" date="2019-03" db="EMBL/GenBank/DDBJ databases">
        <title>Paracraurococcus aquatilis NE82 genome sequence.</title>
        <authorList>
            <person name="Zhao Y."/>
            <person name="Du Z."/>
        </authorList>
    </citation>
    <scope>NUCLEOTIDE SEQUENCE [LARGE SCALE GENOMIC DNA]</scope>
    <source>
        <strain evidence="9 10">NE82</strain>
    </source>
</reference>
<dbReference type="InterPro" id="IPR013563">
    <property type="entry name" value="Oligopep_ABC_C"/>
</dbReference>
<name>A0A4R4DS05_9PROT</name>
<accession>A0A4R4DS05</accession>
<dbReference type="SUPFAM" id="SSF52540">
    <property type="entry name" value="P-loop containing nucleoside triphosphate hydrolases"/>
    <property type="match status" value="2"/>
</dbReference>
<dbReference type="InterPro" id="IPR027417">
    <property type="entry name" value="P-loop_NTPase"/>
</dbReference>
<evidence type="ECO:0000256" key="6">
    <source>
        <dbReference type="ARBA" id="ARBA00022840"/>
    </source>
</evidence>
<dbReference type="InterPro" id="IPR050388">
    <property type="entry name" value="ABC_Ni/Peptide_Import"/>
</dbReference>
<evidence type="ECO:0000256" key="1">
    <source>
        <dbReference type="ARBA" id="ARBA00004417"/>
    </source>
</evidence>
<dbReference type="EMBL" id="SKBM01000008">
    <property type="protein sequence ID" value="TCZ63257.1"/>
    <property type="molecule type" value="Genomic_DNA"/>
</dbReference>
<evidence type="ECO:0000256" key="7">
    <source>
        <dbReference type="ARBA" id="ARBA00023136"/>
    </source>
</evidence>
<dbReference type="NCBIfam" id="NF008453">
    <property type="entry name" value="PRK11308.1"/>
    <property type="match status" value="2"/>
</dbReference>
<evidence type="ECO:0000256" key="4">
    <source>
        <dbReference type="ARBA" id="ARBA00022475"/>
    </source>
</evidence>
<evidence type="ECO:0000313" key="9">
    <source>
        <dbReference type="EMBL" id="TCZ63257.1"/>
    </source>
</evidence>
<keyword evidence="4" id="KW-1003">Cell membrane</keyword>
<feature type="domain" description="ABC transporter" evidence="8">
    <location>
        <begin position="6"/>
        <end position="256"/>
    </location>
</feature>
<dbReference type="PANTHER" id="PTHR43297">
    <property type="entry name" value="OLIGOPEPTIDE TRANSPORT ATP-BINDING PROTEIN APPD"/>
    <property type="match status" value="1"/>
</dbReference>